<evidence type="ECO:0000313" key="2">
    <source>
        <dbReference type="Proteomes" id="UP001057375"/>
    </source>
</evidence>
<evidence type="ECO:0000313" key="1">
    <source>
        <dbReference type="EMBL" id="GKT29007.1"/>
    </source>
</evidence>
<reference evidence="1" key="1">
    <citation type="submission" date="2022-03" db="EMBL/GenBank/DDBJ databases">
        <title>Draft genome sequence of Aduncisulcus paluster, a free-living microaerophilic Fornicata.</title>
        <authorList>
            <person name="Yuyama I."/>
            <person name="Kume K."/>
            <person name="Tamura T."/>
            <person name="Inagaki Y."/>
            <person name="Hashimoto T."/>
        </authorList>
    </citation>
    <scope>NUCLEOTIDE SEQUENCE</scope>
    <source>
        <strain evidence="1">NY0171</strain>
    </source>
</reference>
<dbReference type="Proteomes" id="UP001057375">
    <property type="component" value="Unassembled WGS sequence"/>
</dbReference>
<dbReference type="Gene3D" id="1.10.340.70">
    <property type="match status" value="1"/>
</dbReference>
<keyword evidence="2" id="KW-1185">Reference proteome</keyword>
<dbReference type="EMBL" id="BQXS01008082">
    <property type="protein sequence ID" value="GKT29007.1"/>
    <property type="molecule type" value="Genomic_DNA"/>
</dbReference>
<evidence type="ECO:0008006" key="3">
    <source>
        <dbReference type="Google" id="ProtNLM"/>
    </source>
</evidence>
<name>A0ABQ5KAR1_9EUKA</name>
<comment type="caution">
    <text evidence="1">The sequence shown here is derived from an EMBL/GenBank/DDBJ whole genome shotgun (WGS) entry which is preliminary data.</text>
</comment>
<feature type="non-terminal residue" evidence="1">
    <location>
        <position position="108"/>
    </location>
</feature>
<gene>
    <name evidence="1" type="ORF">ADUPG1_005117</name>
</gene>
<sequence length="108" mass="12471">MSRVGHEQHTIKILSIDDSLFEEIKLAQSKDFSPAESKTYQEDEGYRRDKQYRIVIPESSKDLHRKTFEMFHSATSGHHGAAHTQFKIQQSGISWNSIASDCKKWTES</sequence>
<accession>A0ABQ5KAR1</accession>
<protein>
    <recommendedName>
        <fullName evidence="3">Reverse transcriptase domain-containing protein</fullName>
    </recommendedName>
</protein>
<proteinExistence type="predicted"/>
<organism evidence="1 2">
    <name type="scientific">Aduncisulcus paluster</name>
    <dbReference type="NCBI Taxonomy" id="2918883"/>
    <lineage>
        <taxon>Eukaryota</taxon>
        <taxon>Metamonada</taxon>
        <taxon>Carpediemonas-like organisms</taxon>
        <taxon>Aduncisulcus</taxon>
    </lineage>
</organism>